<evidence type="ECO:0000256" key="1">
    <source>
        <dbReference type="ARBA" id="ARBA00022729"/>
    </source>
</evidence>
<evidence type="ECO:0000313" key="4">
    <source>
        <dbReference type="EMBL" id="KGX85161.1"/>
    </source>
</evidence>
<dbReference type="EMBL" id="AVPF01000043">
    <property type="protein sequence ID" value="KGX85161.1"/>
    <property type="molecule type" value="Genomic_DNA"/>
</dbReference>
<comment type="caution">
    <text evidence="4">The sequence shown here is derived from an EMBL/GenBank/DDBJ whole genome shotgun (WGS) entry which is preliminary data.</text>
</comment>
<dbReference type="STRING" id="1385511.GCA_000425225_00883"/>
<evidence type="ECO:0000313" key="5">
    <source>
        <dbReference type="Proteomes" id="UP000030403"/>
    </source>
</evidence>
<dbReference type="Pfam" id="PF13205">
    <property type="entry name" value="Big_5"/>
    <property type="match status" value="1"/>
</dbReference>
<dbReference type="eggNOG" id="ENOG50301VK">
    <property type="taxonomic scope" value="Bacteria"/>
</dbReference>
<evidence type="ECO:0000259" key="3">
    <source>
        <dbReference type="Pfam" id="PF13205"/>
    </source>
</evidence>
<feature type="signal peptide" evidence="2">
    <location>
        <begin position="1"/>
        <end position="24"/>
    </location>
</feature>
<organism evidence="4 5">
    <name type="scientific">Pontibacillus marinus BH030004 = DSM 16465</name>
    <dbReference type="NCBI Taxonomy" id="1385511"/>
    <lineage>
        <taxon>Bacteria</taxon>
        <taxon>Bacillati</taxon>
        <taxon>Bacillota</taxon>
        <taxon>Bacilli</taxon>
        <taxon>Bacillales</taxon>
        <taxon>Bacillaceae</taxon>
        <taxon>Pontibacillus</taxon>
    </lineage>
</organism>
<gene>
    <name evidence="4" type="ORF">N783_11430</name>
</gene>
<keyword evidence="1 2" id="KW-0732">Signal</keyword>
<protein>
    <recommendedName>
        <fullName evidence="3">SbsA Ig-like domain-containing protein</fullName>
    </recommendedName>
</protein>
<sequence>MKNMMRKSMTLLSLALVVSFITNIGNPAFVSAAATLDDDITSIEFTDINQNSATIELEANTTKEADMLYYLVTDSTKPISNYFDDDYGFYSGSGNELEQIVVDPYKDLYSKFSTDVDTDIITGKQAINSGSTITLNFNNKIQPNTNYQVYLVAGYNEPGTAQPTVKNGGNTEALMLSYSGSDNFTVVGEGSNTYVADKTNDDKIHIYKDSISSANELLVLDIPVNEYKPGDQWVIEDNSNNNNVIPKPHAQFVDTTSAAKISSMVNDADLTQGEIRFSTDSFTQIKDGFGYDNTKTGFYVTGTPSNIQTEWNYTRGVLSGNLGDVTIRFESDISLTDGGEGIKVLDTLTNENYLTGTPTVSNGNELIIDFKPLKPNRQYFVHIPDGAVATETNEYGLGEFNSDVFDRLIFYTEKKPSVVSAYFSPGSDHFDPDSSPFRMSSSDEIYRIPELIGVNKIGVGVNQALVIQFDDKISNLNTGKVSVTTNPVNPDLNYSAEINEDNPTELLITFDTSHPDRLLEYNTKYTVTIESGALKDRYGGGVYSENDKMIFKFKTADGFNNAFMRKTAQELNSGILQTPSENIAIDIPKVYIQQLETIHYRDGLISDERTAPNLTNIKIDAEEDVDKISVVTDRGVRPNLTRGAGGQFSTTFAGLNADVTDIEVTAYDAYGKVLERRSFRLQGAPGSEFKNDYVPEITDNFGKIVSLYELMKDPEIMEDVLEQIPVSELDRIGVFQPYFEPYDLITD</sequence>
<dbReference type="RefSeq" id="WP_027445461.1">
    <property type="nucleotide sequence ID" value="NZ_AULJ01000008.1"/>
</dbReference>
<accession>A0A0A5FWJ8</accession>
<feature type="chain" id="PRO_5039147278" description="SbsA Ig-like domain-containing protein" evidence="2">
    <location>
        <begin position="25"/>
        <end position="747"/>
    </location>
</feature>
<name>A0A0A5FWJ8_9BACI</name>
<dbReference type="Proteomes" id="UP000030403">
    <property type="component" value="Unassembled WGS sequence"/>
</dbReference>
<feature type="domain" description="SbsA Ig-like" evidence="3">
    <location>
        <begin position="456"/>
        <end position="555"/>
    </location>
</feature>
<dbReference type="InterPro" id="IPR032812">
    <property type="entry name" value="SbsA_Ig"/>
</dbReference>
<dbReference type="AlphaFoldDB" id="A0A0A5FWJ8"/>
<evidence type="ECO:0000256" key="2">
    <source>
        <dbReference type="SAM" id="SignalP"/>
    </source>
</evidence>
<keyword evidence="5" id="KW-1185">Reference proteome</keyword>
<reference evidence="4 5" key="1">
    <citation type="submission" date="2013-08" db="EMBL/GenBank/DDBJ databases">
        <authorList>
            <person name="Huang J."/>
            <person name="Wang G."/>
        </authorList>
    </citation>
    <scope>NUCLEOTIDE SEQUENCE [LARGE SCALE GENOMIC DNA]</scope>
    <source>
        <strain evidence="4 5">BH030004</strain>
    </source>
</reference>
<proteinExistence type="predicted"/>